<dbReference type="STRING" id="151549.A0A4C1WX62"/>
<gene>
    <name evidence="2" type="ORF">EVAR_35916_1</name>
</gene>
<evidence type="ECO:0000313" key="3">
    <source>
        <dbReference type="Proteomes" id="UP000299102"/>
    </source>
</evidence>
<organism evidence="2 3">
    <name type="scientific">Eumeta variegata</name>
    <name type="common">Bagworm moth</name>
    <name type="synonym">Eumeta japonica</name>
    <dbReference type="NCBI Taxonomy" id="151549"/>
    <lineage>
        <taxon>Eukaryota</taxon>
        <taxon>Metazoa</taxon>
        <taxon>Ecdysozoa</taxon>
        <taxon>Arthropoda</taxon>
        <taxon>Hexapoda</taxon>
        <taxon>Insecta</taxon>
        <taxon>Pterygota</taxon>
        <taxon>Neoptera</taxon>
        <taxon>Endopterygota</taxon>
        <taxon>Lepidoptera</taxon>
        <taxon>Glossata</taxon>
        <taxon>Ditrysia</taxon>
        <taxon>Tineoidea</taxon>
        <taxon>Psychidae</taxon>
        <taxon>Oiketicinae</taxon>
        <taxon>Eumeta</taxon>
    </lineage>
</organism>
<keyword evidence="3" id="KW-1185">Reference proteome</keyword>
<name>A0A4C1WX62_EUMVA</name>
<dbReference type="Proteomes" id="UP000299102">
    <property type="component" value="Unassembled WGS sequence"/>
</dbReference>
<protein>
    <recommendedName>
        <fullName evidence="1">DDE-1 domain-containing protein</fullName>
    </recommendedName>
</protein>
<proteinExistence type="predicted"/>
<dbReference type="EMBL" id="BGZK01000651">
    <property type="protein sequence ID" value="GBP54654.1"/>
    <property type="molecule type" value="Genomic_DNA"/>
</dbReference>
<sequence>MLETSRDNDVILLCLPSHTTSALQPLDISVFGPFKKYYYAETNNFIRTNPQKKLNRYNSGQLIARAWIRATTPANAISGFRGSGIYPINPNALSDAEFAISDIASGELTQEQESETINDQVPGASGELALRERIQESEYDRAKKRLVELIINLNEDLYSENASDMVAPTPSTSSEMTASGGLWSVCENIIRESEEDDPLSTLSSNSLKEEVEKYLRSPNIPRDADPLLFWHNDVLYPHLKNWRRSTSVSK</sequence>
<accession>A0A4C1WX62</accession>
<dbReference type="AlphaFoldDB" id="A0A4C1WX62"/>
<dbReference type="GO" id="GO:0003676">
    <property type="term" value="F:nucleic acid binding"/>
    <property type="evidence" value="ECO:0007669"/>
    <property type="project" value="InterPro"/>
</dbReference>
<dbReference type="InterPro" id="IPR004875">
    <property type="entry name" value="DDE_SF_endonuclease_dom"/>
</dbReference>
<dbReference type="OrthoDB" id="7477068at2759"/>
<reference evidence="2 3" key="1">
    <citation type="journal article" date="2019" name="Commun. Biol.">
        <title>The bagworm genome reveals a unique fibroin gene that provides high tensile strength.</title>
        <authorList>
            <person name="Kono N."/>
            <person name="Nakamura H."/>
            <person name="Ohtoshi R."/>
            <person name="Tomita M."/>
            <person name="Numata K."/>
            <person name="Arakawa K."/>
        </authorList>
    </citation>
    <scope>NUCLEOTIDE SEQUENCE [LARGE SCALE GENOMIC DNA]</scope>
</reference>
<comment type="caution">
    <text evidence="2">The sequence shown here is derived from an EMBL/GenBank/DDBJ whole genome shotgun (WGS) entry which is preliminary data.</text>
</comment>
<dbReference type="Pfam" id="PF03184">
    <property type="entry name" value="DDE_1"/>
    <property type="match status" value="1"/>
</dbReference>
<evidence type="ECO:0000259" key="1">
    <source>
        <dbReference type="Pfam" id="PF03184"/>
    </source>
</evidence>
<feature type="domain" description="DDE-1" evidence="1">
    <location>
        <begin position="5"/>
        <end position="76"/>
    </location>
</feature>
<evidence type="ECO:0000313" key="2">
    <source>
        <dbReference type="EMBL" id="GBP54654.1"/>
    </source>
</evidence>